<organism evidence="1 2">
    <name type="scientific">Eretmocerus hayati</name>
    <dbReference type="NCBI Taxonomy" id="131215"/>
    <lineage>
        <taxon>Eukaryota</taxon>
        <taxon>Metazoa</taxon>
        <taxon>Ecdysozoa</taxon>
        <taxon>Arthropoda</taxon>
        <taxon>Hexapoda</taxon>
        <taxon>Insecta</taxon>
        <taxon>Pterygota</taxon>
        <taxon>Neoptera</taxon>
        <taxon>Endopterygota</taxon>
        <taxon>Hymenoptera</taxon>
        <taxon>Apocrita</taxon>
        <taxon>Proctotrupomorpha</taxon>
        <taxon>Chalcidoidea</taxon>
        <taxon>Aphelinidae</taxon>
        <taxon>Aphelininae</taxon>
        <taxon>Eretmocerus</taxon>
    </lineage>
</organism>
<comment type="caution">
    <text evidence="1">The sequence shown here is derived from an EMBL/GenBank/DDBJ whole genome shotgun (WGS) entry which is preliminary data.</text>
</comment>
<dbReference type="EMBL" id="CM056741">
    <property type="protein sequence ID" value="KAJ8685147.1"/>
    <property type="molecule type" value="Genomic_DNA"/>
</dbReference>
<evidence type="ECO:0000313" key="2">
    <source>
        <dbReference type="Proteomes" id="UP001239111"/>
    </source>
</evidence>
<dbReference type="Proteomes" id="UP001239111">
    <property type="component" value="Chromosome 1"/>
</dbReference>
<name>A0ACC2PP20_9HYME</name>
<gene>
    <name evidence="1" type="ORF">QAD02_020940</name>
</gene>
<reference evidence="1" key="1">
    <citation type="submission" date="2023-04" db="EMBL/GenBank/DDBJ databases">
        <title>A chromosome-level genome assembly of the parasitoid wasp Eretmocerus hayati.</title>
        <authorList>
            <person name="Zhong Y."/>
            <person name="Liu S."/>
            <person name="Liu Y."/>
        </authorList>
    </citation>
    <scope>NUCLEOTIDE SEQUENCE</scope>
    <source>
        <strain evidence="1">ZJU_SS_LIU_2023</strain>
    </source>
</reference>
<protein>
    <submittedName>
        <fullName evidence="1">Uncharacterized protein</fullName>
    </submittedName>
</protein>
<accession>A0ACC2PP20</accession>
<evidence type="ECO:0000313" key="1">
    <source>
        <dbReference type="EMBL" id="KAJ8685147.1"/>
    </source>
</evidence>
<proteinExistence type="predicted"/>
<sequence length="855" mass="99701">MKRGPYKGYTRDPSLPIPNSTERSRSKRARTLEEIRCPDSSDEESEIQRLVQNNHPVTENHRYEVLPGAVSDPSVSYRMSAPPVNNQDSNEEFSSESDSEDVNGPSFAEFIFSDGETEDSHTFPAAPDLDTVPIFNLSKVNKKESHMIIMACSLRHKLPNIAIDHWAKVIDLHLPSPIHKSKYLVLKPIPDSGMVRHYFCGGCKKFIDEIEGMAYCKNCKEFYEIKDLKDWKWYSLQMPIKKQIQEMLQSEIYLRLRKDCSETDIVSSGVYREKVRRGIIDVNDISISWNVDGMNFRRNSPSQPWTIVASVNELNYRDRKKNIMLCEFWEGDHQPSMELFLDPFLRELKELSSEGFMTSVYQGEEEILVKVHTICAPIDTMARYKCQHMTTCRGEYGCSICFHPGQIVEFGRGTARVYPFQDCDLRTLKVHQEIFEAMERSQIDRMLGLYGPSMVSTILGEDPIYHFPPEYLHMGPLGSIKAFAESWFDPANREKPFYLGHKLKEFNKRLRAIKPPTELTRVPKEFGKNYNGNDWKNFALYYSLPCLRGIMKPKYLKHWSLLVYGYHVFLQDQLNHDDCAKGQEAFNKFVREIPKLYGLEHARYNAHLHTHILQFVKAFVALWAWSAFMFEGFNGILKFLTHGTQYMGEQVCAATCGIRYLRNNAHIFSREDCNVDTVKIFITLMEQCRVKNCIEYKEKLRMFGKPQGTELILIEKIEIEELLDGEVEEKCETFTRFIYDHMLIHSSSYQRLKKRKNSFIITENNEIFDIQKIVRVRKFNSQKTRYIILGKEVEILDQQLCENQQFSSEQYSYIVKETNNIRAFKPKLIRSKCVRVFIEDGLSCIIPLVNKQETD</sequence>
<keyword evidence="2" id="KW-1185">Reference proteome</keyword>